<keyword evidence="2" id="KW-1185">Reference proteome</keyword>
<name>A0ABV5N322_9ACTN</name>
<dbReference type="Proteomes" id="UP001589709">
    <property type="component" value="Unassembled WGS sequence"/>
</dbReference>
<protein>
    <submittedName>
        <fullName evidence="1">Uncharacterized protein</fullName>
    </submittedName>
</protein>
<organism evidence="1 2">
    <name type="scientific">Streptomyces cinereospinus</name>
    <dbReference type="NCBI Taxonomy" id="285561"/>
    <lineage>
        <taxon>Bacteria</taxon>
        <taxon>Bacillati</taxon>
        <taxon>Actinomycetota</taxon>
        <taxon>Actinomycetes</taxon>
        <taxon>Kitasatosporales</taxon>
        <taxon>Streptomycetaceae</taxon>
        <taxon>Streptomyces</taxon>
    </lineage>
</organism>
<dbReference type="RefSeq" id="WP_381347404.1">
    <property type="nucleotide sequence ID" value="NZ_JBHMCY010000033.1"/>
</dbReference>
<reference evidence="1 2" key="1">
    <citation type="submission" date="2024-09" db="EMBL/GenBank/DDBJ databases">
        <authorList>
            <person name="Sun Q."/>
            <person name="Mori K."/>
        </authorList>
    </citation>
    <scope>NUCLEOTIDE SEQUENCE [LARGE SCALE GENOMIC DNA]</scope>
    <source>
        <strain evidence="1 2">JCM 6917</strain>
    </source>
</reference>
<gene>
    <name evidence="1" type="ORF">ACFF45_18795</name>
</gene>
<proteinExistence type="predicted"/>
<evidence type="ECO:0000313" key="2">
    <source>
        <dbReference type="Proteomes" id="UP001589709"/>
    </source>
</evidence>
<evidence type="ECO:0000313" key="1">
    <source>
        <dbReference type="EMBL" id="MFB9464699.1"/>
    </source>
</evidence>
<dbReference type="EMBL" id="JBHMCY010000033">
    <property type="protein sequence ID" value="MFB9464699.1"/>
    <property type="molecule type" value="Genomic_DNA"/>
</dbReference>
<accession>A0ABV5N322</accession>
<comment type="caution">
    <text evidence="1">The sequence shown here is derived from an EMBL/GenBank/DDBJ whole genome shotgun (WGS) entry which is preliminary data.</text>
</comment>
<sequence length="71" mass="7960">MSRAQPIVIYPPGGDGGRRVRADDRFLGMAYGLLDVVEFLRLAGLEDVDDDWVRQSALIEWRGGGPDAWRE</sequence>